<dbReference type="Pfam" id="PF13649">
    <property type="entry name" value="Methyltransf_25"/>
    <property type="match status" value="1"/>
</dbReference>
<keyword evidence="4" id="KW-1185">Reference proteome</keyword>
<dbReference type="Gene3D" id="3.40.50.150">
    <property type="entry name" value="Vaccinia Virus protein VP39"/>
    <property type="match status" value="1"/>
</dbReference>
<dbReference type="InterPro" id="IPR029063">
    <property type="entry name" value="SAM-dependent_MTases_sf"/>
</dbReference>
<feature type="region of interest" description="Disordered" evidence="1">
    <location>
        <begin position="317"/>
        <end position="344"/>
    </location>
</feature>
<feature type="region of interest" description="Disordered" evidence="1">
    <location>
        <begin position="356"/>
        <end position="379"/>
    </location>
</feature>
<feature type="compositionally biased region" description="Polar residues" evidence="1">
    <location>
        <begin position="322"/>
        <end position="339"/>
    </location>
</feature>
<evidence type="ECO:0000313" key="4">
    <source>
        <dbReference type="Proteomes" id="UP001556367"/>
    </source>
</evidence>
<dbReference type="PANTHER" id="PTHR43591:SF105">
    <property type="entry name" value="METHYLTRANSFERASE DOMAIN-CONTAINING PROTEIN-RELATED"/>
    <property type="match status" value="1"/>
</dbReference>
<dbReference type="CDD" id="cd02440">
    <property type="entry name" value="AdoMet_MTases"/>
    <property type="match status" value="1"/>
</dbReference>
<evidence type="ECO:0000256" key="1">
    <source>
        <dbReference type="SAM" id="MobiDB-lite"/>
    </source>
</evidence>
<dbReference type="SUPFAM" id="SSF53335">
    <property type="entry name" value="S-adenosyl-L-methionine-dependent methyltransferases"/>
    <property type="match status" value="1"/>
</dbReference>
<feature type="domain" description="Methyltransferase" evidence="2">
    <location>
        <begin position="71"/>
        <end position="169"/>
    </location>
</feature>
<comment type="caution">
    <text evidence="3">The sequence shown here is derived from an EMBL/GenBank/DDBJ whole genome shotgun (WGS) entry which is preliminary data.</text>
</comment>
<evidence type="ECO:0000259" key="2">
    <source>
        <dbReference type="Pfam" id="PF13649"/>
    </source>
</evidence>
<dbReference type="PANTHER" id="PTHR43591">
    <property type="entry name" value="METHYLTRANSFERASE"/>
    <property type="match status" value="1"/>
</dbReference>
<proteinExistence type="predicted"/>
<dbReference type="InterPro" id="IPR041698">
    <property type="entry name" value="Methyltransf_25"/>
</dbReference>
<sequence>MKTYGPVATGDVDVQAKLLNKRLRRRQSGDVPYPLQYSSDMLNYDIWDHMFLVGCCRRLSMHQLDVPPATVLDLGCGGGYWAMEAARHWKESIVIGYDIADIQPQLCALPGYQDLARRVKWVHGNLLDGLPFPTDHFDFVRISGIGLGVPEDEWQYVLEDVARVMKPGGILEVFEEDLIFPCMRPPKPRPPPITIDTVRANLSSPSVLSGQSSATLLSDPWSPYADSERQSTLSTLLESPRSISISPITPLSPSLPTIPKRPMTPDIERHPQDHSRLKAAWESMLSRRFLTSQLVSVLPFYLSSSFVDIQTHPTFQVPLPPNSRTLSLSRKTPADSSRPSMGDYFDPDQAFELKAPARRASVEREPDTTGKPGVKSSQRTIPSWAPMHLARTVNTIVACKEAIYAEYEALYGDDPSVPLSVRTMRSKDMQQAFAAAQAALSTRPRNARRQSAREGFDREWNHWYRDMEDRIGMRGRIASQCGWKETPGDMPDWRVWRKKMDKLAQQTNYTPSIRSSVSETPELCRSMRAFVGRKPLA</sequence>
<gene>
    <name evidence="3" type="ORF">HGRIS_003478</name>
</gene>
<name>A0ABR3JFL5_9AGAR</name>
<accession>A0ABR3JFL5</accession>
<organism evidence="3 4">
    <name type="scientific">Hohenbuehelia grisea</name>
    <dbReference type="NCBI Taxonomy" id="104357"/>
    <lineage>
        <taxon>Eukaryota</taxon>
        <taxon>Fungi</taxon>
        <taxon>Dikarya</taxon>
        <taxon>Basidiomycota</taxon>
        <taxon>Agaricomycotina</taxon>
        <taxon>Agaricomycetes</taxon>
        <taxon>Agaricomycetidae</taxon>
        <taxon>Agaricales</taxon>
        <taxon>Pleurotineae</taxon>
        <taxon>Pleurotaceae</taxon>
        <taxon>Hohenbuehelia</taxon>
    </lineage>
</organism>
<dbReference type="Proteomes" id="UP001556367">
    <property type="component" value="Unassembled WGS sequence"/>
</dbReference>
<protein>
    <recommendedName>
        <fullName evidence="2">Methyltransferase domain-containing protein</fullName>
    </recommendedName>
</protein>
<evidence type="ECO:0000313" key="3">
    <source>
        <dbReference type="EMBL" id="KAL0954511.1"/>
    </source>
</evidence>
<dbReference type="EMBL" id="JASNQZ010000007">
    <property type="protein sequence ID" value="KAL0954511.1"/>
    <property type="molecule type" value="Genomic_DNA"/>
</dbReference>
<reference evidence="4" key="1">
    <citation type="submission" date="2024-06" db="EMBL/GenBank/DDBJ databases">
        <title>Multi-omics analyses provide insights into the biosynthesis of the anticancer antibiotic pleurotin in Hohenbuehelia grisea.</title>
        <authorList>
            <person name="Weaver J.A."/>
            <person name="Alberti F."/>
        </authorList>
    </citation>
    <scope>NUCLEOTIDE SEQUENCE [LARGE SCALE GENOMIC DNA]</scope>
    <source>
        <strain evidence="4">T-177</strain>
    </source>
</reference>